<sequence>MALKRTRPLFAIYFTYFLDYFGYAIVFGVFGPLLLSPEFGMFSPETSVRYRNFALAALFAAYPLMQLISAPAFGDIADHFGRKKTFLILNIGATGGYLLSGFAILWHHFPLLLLSRFITGIFSGNRTICMASLSDLSPDEESRSKAYGIIGTLGGVSWIISMLVGGIFSQSVTPSVPFWITTGLSFLNLCVIFFLFEETTAIRARFYFDPLKGLRSIAYCFKIRGIGSLYVYYLMIMMGWGINLLWLNPYTLSRYPVSNQALFLVLGSTGIVWSLGSSFFNKLLLKWYKPEKIARIGSVGLLGTFTL</sequence>
<feature type="transmembrane region" description="Helical" evidence="6">
    <location>
        <begin position="86"/>
        <end position="107"/>
    </location>
</feature>
<comment type="caution">
    <text evidence="8">The sequence shown here is derived from an EMBL/GenBank/DDBJ whole genome shotgun (WGS) entry which is preliminary data.</text>
</comment>
<feature type="domain" description="Major facilitator superfamily (MFS) profile" evidence="7">
    <location>
        <begin position="8"/>
        <end position="307"/>
    </location>
</feature>
<dbReference type="PANTHER" id="PTHR23504">
    <property type="entry name" value="MAJOR FACILITATOR SUPERFAMILY DOMAIN-CONTAINING PROTEIN 10"/>
    <property type="match status" value="1"/>
</dbReference>
<evidence type="ECO:0000256" key="4">
    <source>
        <dbReference type="ARBA" id="ARBA00022989"/>
    </source>
</evidence>
<dbReference type="InterPro" id="IPR020846">
    <property type="entry name" value="MFS_dom"/>
</dbReference>
<evidence type="ECO:0000256" key="2">
    <source>
        <dbReference type="ARBA" id="ARBA00022448"/>
    </source>
</evidence>
<comment type="subcellular location">
    <subcellularLocation>
        <location evidence="1">Membrane</location>
        <topology evidence="1">Multi-pass membrane protein</topology>
    </subcellularLocation>
</comment>
<dbReference type="InterPro" id="IPR011701">
    <property type="entry name" value="MFS"/>
</dbReference>
<dbReference type="InterPro" id="IPR036259">
    <property type="entry name" value="MFS_trans_sf"/>
</dbReference>
<reference evidence="8 9" key="1">
    <citation type="submission" date="2020-01" db="EMBL/GenBank/DDBJ databases">
        <title>Draft genome sequence of Cand. Neptunochlamydia vexilliferae K9.</title>
        <authorList>
            <person name="Schulz F."/>
            <person name="Koestlbacher S."/>
            <person name="Wascher F."/>
            <person name="Pizzetti I."/>
            <person name="Horn M."/>
        </authorList>
    </citation>
    <scope>NUCLEOTIDE SEQUENCE [LARGE SCALE GENOMIC DNA]</scope>
    <source>
        <strain evidence="8 9">K9</strain>
    </source>
</reference>
<keyword evidence="5 6" id="KW-0472">Membrane</keyword>
<accession>A0ABS0AZR4</accession>
<evidence type="ECO:0000256" key="1">
    <source>
        <dbReference type="ARBA" id="ARBA00004141"/>
    </source>
</evidence>
<evidence type="ECO:0000256" key="5">
    <source>
        <dbReference type="ARBA" id="ARBA00023136"/>
    </source>
</evidence>
<protein>
    <recommendedName>
        <fullName evidence="7">Major facilitator superfamily (MFS) profile domain-containing protein</fullName>
    </recommendedName>
</protein>
<feature type="transmembrane region" description="Helical" evidence="6">
    <location>
        <begin position="53"/>
        <end position="74"/>
    </location>
</feature>
<evidence type="ECO:0000259" key="7">
    <source>
        <dbReference type="PROSITE" id="PS50850"/>
    </source>
</evidence>
<name>A0ABS0AZR4_9BACT</name>
<organism evidence="8 9">
    <name type="scientific">Candidatus Neptunichlamydia vexilliferae</name>
    <dbReference type="NCBI Taxonomy" id="1651774"/>
    <lineage>
        <taxon>Bacteria</taxon>
        <taxon>Pseudomonadati</taxon>
        <taxon>Chlamydiota</taxon>
        <taxon>Chlamydiia</taxon>
        <taxon>Parachlamydiales</taxon>
        <taxon>Simkaniaceae</taxon>
        <taxon>Candidatus Neptunichlamydia</taxon>
    </lineage>
</organism>
<feature type="transmembrane region" description="Helical" evidence="6">
    <location>
        <begin position="113"/>
        <end position="134"/>
    </location>
</feature>
<dbReference type="Gene3D" id="1.20.1250.20">
    <property type="entry name" value="MFS general substrate transporter like domains"/>
    <property type="match status" value="1"/>
</dbReference>
<feature type="transmembrane region" description="Helical" evidence="6">
    <location>
        <begin position="217"/>
        <end position="242"/>
    </location>
</feature>
<keyword evidence="3 6" id="KW-0812">Transmembrane</keyword>
<keyword evidence="2" id="KW-0813">Transport</keyword>
<dbReference type="Pfam" id="PF07690">
    <property type="entry name" value="MFS_1"/>
    <property type="match status" value="1"/>
</dbReference>
<dbReference type="EMBL" id="JAAEJV010000030">
    <property type="protein sequence ID" value="MBF5059613.1"/>
    <property type="molecule type" value="Genomic_DNA"/>
</dbReference>
<feature type="transmembrane region" description="Helical" evidence="6">
    <location>
        <begin position="262"/>
        <end position="285"/>
    </location>
</feature>
<feature type="transmembrane region" description="Helical" evidence="6">
    <location>
        <begin position="12"/>
        <end position="33"/>
    </location>
</feature>
<dbReference type="PROSITE" id="PS50850">
    <property type="entry name" value="MFS"/>
    <property type="match status" value="1"/>
</dbReference>
<proteinExistence type="predicted"/>
<feature type="transmembrane region" description="Helical" evidence="6">
    <location>
        <begin position="146"/>
        <end position="170"/>
    </location>
</feature>
<keyword evidence="4 6" id="KW-1133">Transmembrane helix</keyword>
<keyword evidence="9" id="KW-1185">Reference proteome</keyword>
<dbReference type="SUPFAM" id="SSF103473">
    <property type="entry name" value="MFS general substrate transporter"/>
    <property type="match status" value="1"/>
</dbReference>
<evidence type="ECO:0000256" key="3">
    <source>
        <dbReference type="ARBA" id="ARBA00022692"/>
    </source>
</evidence>
<dbReference type="RefSeq" id="WP_194847913.1">
    <property type="nucleotide sequence ID" value="NZ_JAAEJV010000030.1"/>
</dbReference>
<feature type="transmembrane region" description="Helical" evidence="6">
    <location>
        <begin position="176"/>
        <end position="196"/>
    </location>
</feature>
<gene>
    <name evidence="8" type="ORF">NEPTK9_001129</name>
</gene>
<dbReference type="Proteomes" id="UP001194714">
    <property type="component" value="Unassembled WGS sequence"/>
</dbReference>
<evidence type="ECO:0000256" key="6">
    <source>
        <dbReference type="SAM" id="Phobius"/>
    </source>
</evidence>
<dbReference type="PANTHER" id="PTHR23504:SF15">
    <property type="entry name" value="MAJOR FACILITATOR SUPERFAMILY (MFS) PROFILE DOMAIN-CONTAINING PROTEIN"/>
    <property type="match status" value="1"/>
</dbReference>
<evidence type="ECO:0000313" key="8">
    <source>
        <dbReference type="EMBL" id="MBF5059613.1"/>
    </source>
</evidence>
<evidence type="ECO:0000313" key="9">
    <source>
        <dbReference type="Proteomes" id="UP001194714"/>
    </source>
</evidence>